<proteinExistence type="predicted"/>
<evidence type="ECO:0000256" key="1">
    <source>
        <dbReference type="SAM" id="MobiDB-lite"/>
    </source>
</evidence>
<accession>A0A830HFK1</accession>
<organism evidence="2 3">
    <name type="scientific">Pycnococcus provasolii</name>
    <dbReference type="NCBI Taxonomy" id="41880"/>
    <lineage>
        <taxon>Eukaryota</taxon>
        <taxon>Viridiplantae</taxon>
        <taxon>Chlorophyta</taxon>
        <taxon>Pseudoscourfieldiophyceae</taxon>
        <taxon>Pseudoscourfieldiales</taxon>
        <taxon>Pycnococcaceae</taxon>
        <taxon>Pycnococcus</taxon>
    </lineage>
</organism>
<feature type="region of interest" description="Disordered" evidence="1">
    <location>
        <begin position="1"/>
        <end position="33"/>
    </location>
</feature>
<comment type="caution">
    <text evidence="2">The sequence shown here is derived from an EMBL/GenBank/DDBJ whole genome shotgun (WGS) entry which is preliminary data.</text>
</comment>
<sequence>MSSSSSSSKQKHPSLHARVTTPEKTESFARTANGIGGGIVNNRMRLEELDEDIKADEKGIVEYKAMIKQLAVKRELLDERLKKNRAWLKDYEESIGPFQTQYANLVAEIESTYGEAKERHRAGVEILIRDFNYHPTFKRWDDNFTATPFVPK</sequence>
<gene>
    <name evidence="2" type="ORF">PPROV_000332400</name>
</gene>
<evidence type="ECO:0000313" key="3">
    <source>
        <dbReference type="Proteomes" id="UP000660262"/>
    </source>
</evidence>
<dbReference type="OrthoDB" id="58550at2759"/>
<dbReference type="EMBL" id="BNJQ01000008">
    <property type="protein sequence ID" value="GHP04570.1"/>
    <property type="molecule type" value="Genomic_DNA"/>
</dbReference>
<name>A0A830HFK1_9CHLO</name>
<keyword evidence="3" id="KW-1185">Reference proteome</keyword>
<dbReference type="AlphaFoldDB" id="A0A830HFK1"/>
<evidence type="ECO:0000313" key="2">
    <source>
        <dbReference type="EMBL" id="GHP04570.1"/>
    </source>
</evidence>
<protein>
    <submittedName>
        <fullName evidence="2">Uncharacterized protein</fullName>
    </submittedName>
</protein>
<dbReference type="Proteomes" id="UP000660262">
    <property type="component" value="Unassembled WGS sequence"/>
</dbReference>
<reference evidence="2" key="1">
    <citation type="submission" date="2020-10" db="EMBL/GenBank/DDBJ databases">
        <title>Unveiling of a novel bifunctional photoreceptor, Dualchrome1, isolated from a cosmopolitan green alga.</title>
        <authorList>
            <person name="Suzuki S."/>
            <person name="Kawachi M."/>
        </authorList>
    </citation>
    <scope>NUCLEOTIDE SEQUENCE</scope>
    <source>
        <strain evidence="2">NIES 2893</strain>
    </source>
</reference>